<dbReference type="EMBL" id="JAVDPF010000013">
    <property type="protein sequence ID" value="KAL1877643.1"/>
    <property type="molecule type" value="Genomic_DNA"/>
</dbReference>
<feature type="compositionally biased region" description="Basic residues" evidence="7">
    <location>
        <begin position="212"/>
        <end position="229"/>
    </location>
</feature>
<dbReference type="InterPro" id="IPR013083">
    <property type="entry name" value="Znf_RING/FYVE/PHD"/>
</dbReference>
<comment type="subcellular location">
    <subcellularLocation>
        <location evidence="1">Nucleus</location>
    </subcellularLocation>
</comment>
<feature type="region of interest" description="Disordered" evidence="7">
    <location>
        <begin position="88"/>
        <end position="153"/>
    </location>
</feature>
<dbReference type="SUPFAM" id="SSF57903">
    <property type="entry name" value="FYVE/PHD zinc finger"/>
    <property type="match status" value="1"/>
</dbReference>
<comment type="caution">
    <text evidence="9">The sequence shown here is derived from an EMBL/GenBank/DDBJ whole genome shotgun (WGS) entry which is preliminary data.</text>
</comment>
<proteinExistence type="predicted"/>
<keyword evidence="2" id="KW-0479">Metal-binding</keyword>
<feature type="region of interest" description="Disordered" evidence="7">
    <location>
        <begin position="175"/>
        <end position="306"/>
    </location>
</feature>
<protein>
    <recommendedName>
        <fullName evidence="8">PHD-type domain-containing protein</fullName>
    </recommendedName>
</protein>
<feature type="region of interest" description="Disordered" evidence="7">
    <location>
        <begin position="479"/>
        <end position="511"/>
    </location>
</feature>
<dbReference type="Proteomes" id="UP001583193">
    <property type="component" value="Unassembled WGS sequence"/>
</dbReference>
<keyword evidence="5" id="KW-0539">Nucleus</keyword>
<evidence type="ECO:0000313" key="9">
    <source>
        <dbReference type="EMBL" id="KAL1877643.1"/>
    </source>
</evidence>
<evidence type="ECO:0000256" key="2">
    <source>
        <dbReference type="ARBA" id="ARBA00022723"/>
    </source>
</evidence>
<feature type="compositionally biased region" description="Polar residues" evidence="7">
    <location>
        <begin position="249"/>
        <end position="265"/>
    </location>
</feature>
<feature type="compositionally biased region" description="Polar residues" evidence="7">
    <location>
        <begin position="34"/>
        <end position="46"/>
    </location>
</feature>
<evidence type="ECO:0000313" key="10">
    <source>
        <dbReference type="Proteomes" id="UP001583193"/>
    </source>
</evidence>
<keyword evidence="4" id="KW-0862">Zinc</keyword>
<reference evidence="9 10" key="1">
    <citation type="journal article" date="2024" name="IMA Fungus">
        <title>IMA Genome - F19 : A genome assembly and annotation guide to empower mycologists, including annotated draft genome sequences of Ceratocystis pirilliformis, Diaporthe australafricana, Fusarium ophioides, Paecilomyces lecythidis, and Sporothrix stenoceras.</title>
        <authorList>
            <person name="Aylward J."/>
            <person name="Wilson A.M."/>
            <person name="Visagie C.M."/>
            <person name="Spraker J."/>
            <person name="Barnes I."/>
            <person name="Buitendag C."/>
            <person name="Ceriani C."/>
            <person name="Del Mar Angel L."/>
            <person name="du Plessis D."/>
            <person name="Fuchs T."/>
            <person name="Gasser K."/>
            <person name="Kramer D."/>
            <person name="Li W."/>
            <person name="Munsamy K."/>
            <person name="Piso A."/>
            <person name="Price J.L."/>
            <person name="Sonnekus B."/>
            <person name="Thomas C."/>
            <person name="van der Nest A."/>
            <person name="van Dijk A."/>
            <person name="van Heerden A."/>
            <person name="van Vuuren N."/>
            <person name="Yilmaz N."/>
            <person name="Duong T.A."/>
            <person name="van der Merwe N.A."/>
            <person name="Wingfield M.J."/>
            <person name="Wingfield B.D."/>
        </authorList>
    </citation>
    <scope>NUCLEOTIDE SEQUENCE [LARGE SCALE GENOMIC DNA]</scope>
    <source>
        <strain evidence="9 10">CMW 18167</strain>
    </source>
</reference>
<evidence type="ECO:0000256" key="5">
    <source>
        <dbReference type="ARBA" id="ARBA00023242"/>
    </source>
</evidence>
<feature type="region of interest" description="Disordered" evidence="7">
    <location>
        <begin position="1"/>
        <end position="75"/>
    </location>
</feature>
<dbReference type="CDD" id="cd15502">
    <property type="entry name" value="PHD_Phf1p_Phf2p_like"/>
    <property type="match status" value="1"/>
</dbReference>
<sequence>MSEQNPAPDASSVENQVQAADATSAADQHLPLANSLQEQATHNLGQASHSTSAAAESKETAPNAPRIPKLSPSTTELLARVNANILGDIRDSSNTPGKNPVLHTPSPSSVSGDNTNLNTKPDNMRVSSAFISLPTPPFSGPASQPTSSVPQKTTLLPQNIAPKGGLVAIAPKPQAPVATPLQPPPPVVSSAPIQSAGISTKKAQRATASPIQRRRVSNGTKGSKKRGRKRGSDEEVIKAGDSSSDESSDFTPVATQTKSGRQVNRPSIYAPPSTPAAIPKPKKESPHVADGSIPQNSPAKKRRRVYRKGKEMNVNCIHCQRGHGPSTNMIVFCDECNRAWHQFCHDPPIEKDVVTVKEAEWFCHECRPTERPAEEIPTITRPILQSHFESSQISTLIPPTEVGGEQFSAVEKRAYLSSLSHSGLVNLLMTISDRNPSLPMFPSNLRDLPASRLVSSERSAATLSTPVVTASFPENAAGSAYIPSRQTTAAPAEKRDDDESSESSEYEVEEHRLYPRAGNGFRIPMTPEDLDMLLDDPACPTFSYALHGPAKAKAEMAGILTVSGSA</sequence>
<name>A0ABR3XNT2_9EURO</name>
<dbReference type="SMART" id="SM00249">
    <property type="entry name" value="PHD"/>
    <property type="match status" value="1"/>
</dbReference>
<dbReference type="PANTHER" id="PTHR12628">
    <property type="entry name" value="POLYCOMB-LIKE TRANSCRIPTION FACTOR"/>
    <property type="match status" value="1"/>
</dbReference>
<feature type="compositionally biased region" description="Acidic residues" evidence="7">
    <location>
        <begin position="498"/>
        <end position="508"/>
    </location>
</feature>
<evidence type="ECO:0000256" key="7">
    <source>
        <dbReference type="SAM" id="MobiDB-lite"/>
    </source>
</evidence>
<dbReference type="InterPro" id="IPR011011">
    <property type="entry name" value="Znf_FYVE_PHD"/>
</dbReference>
<feature type="compositionally biased region" description="Polar residues" evidence="7">
    <location>
        <begin position="141"/>
        <end position="153"/>
    </location>
</feature>
<gene>
    <name evidence="9" type="ORF">Plec18167_004606</name>
</gene>
<keyword evidence="10" id="KW-1185">Reference proteome</keyword>
<evidence type="ECO:0000259" key="8">
    <source>
        <dbReference type="PROSITE" id="PS50016"/>
    </source>
</evidence>
<accession>A0ABR3XNT2</accession>
<evidence type="ECO:0000256" key="1">
    <source>
        <dbReference type="ARBA" id="ARBA00004123"/>
    </source>
</evidence>
<dbReference type="PROSITE" id="PS50016">
    <property type="entry name" value="ZF_PHD_2"/>
    <property type="match status" value="1"/>
</dbReference>
<dbReference type="Gene3D" id="3.30.40.10">
    <property type="entry name" value="Zinc/RING finger domain, C3HC4 (zinc finger)"/>
    <property type="match status" value="1"/>
</dbReference>
<dbReference type="InterPro" id="IPR019786">
    <property type="entry name" value="Zinc_finger_PHD-type_CS"/>
</dbReference>
<evidence type="ECO:0000256" key="6">
    <source>
        <dbReference type="PROSITE-ProRule" id="PRU00146"/>
    </source>
</evidence>
<dbReference type="PANTHER" id="PTHR12628:SF10">
    <property type="entry name" value="HOMEOBOX DOMAIN-CONTAINING PROTEIN"/>
    <property type="match status" value="1"/>
</dbReference>
<dbReference type="PROSITE" id="PS01359">
    <property type="entry name" value="ZF_PHD_1"/>
    <property type="match status" value="1"/>
</dbReference>
<keyword evidence="3 6" id="KW-0863">Zinc-finger</keyword>
<feature type="compositionally biased region" description="Polar residues" evidence="7">
    <location>
        <begin position="105"/>
        <end position="130"/>
    </location>
</feature>
<dbReference type="InterPro" id="IPR001965">
    <property type="entry name" value="Znf_PHD"/>
</dbReference>
<feature type="domain" description="PHD-type" evidence="8">
    <location>
        <begin position="313"/>
        <end position="369"/>
    </location>
</feature>
<dbReference type="Pfam" id="PF00628">
    <property type="entry name" value="PHD"/>
    <property type="match status" value="1"/>
</dbReference>
<evidence type="ECO:0000256" key="3">
    <source>
        <dbReference type="ARBA" id="ARBA00022771"/>
    </source>
</evidence>
<dbReference type="InterPro" id="IPR019787">
    <property type="entry name" value="Znf_PHD-finger"/>
</dbReference>
<organism evidence="9 10">
    <name type="scientific">Paecilomyces lecythidis</name>
    <dbReference type="NCBI Taxonomy" id="3004212"/>
    <lineage>
        <taxon>Eukaryota</taxon>
        <taxon>Fungi</taxon>
        <taxon>Dikarya</taxon>
        <taxon>Ascomycota</taxon>
        <taxon>Pezizomycotina</taxon>
        <taxon>Eurotiomycetes</taxon>
        <taxon>Eurotiomycetidae</taxon>
        <taxon>Eurotiales</taxon>
        <taxon>Thermoascaceae</taxon>
        <taxon>Paecilomyces</taxon>
    </lineage>
</organism>
<evidence type="ECO:0000256" key="4">
    <source>
        <dbReference type="ARBA" id="ARBA00022833"/>
    </source>
</evidence>